<organism evidence="1 2">
    <name type="scientific">Pleurotus cornucopiae</name>
    <name type="common">Cornucopia mushroom</name>
    <dbReference type="NCBI Taxonomy" id="5321"/>
    <lineage>
        <taxon>Eukaryota</taxon>
        <taxon>Fungi</taxon>
        <taxon>Dikarya</taxon>
        <taxon>Basidiomycota</taxon>
        <taxon>Agaricomycotina</taxon>
        <taxon>Agaricomycetes</taxon>
        <taxon>Agaricomycetidae</taxon>
        <taxon>Agaricales</taxon>
        <taxon>Pleurotineae</taxon>
        <taxon>Pleurotaceae</taxon>
        <taxon>Pleurotus</taxon>
    </lineage>
</organism>
<dbReference type="EMBL" id="WQMT02000005">
    <property type="protein sequence ID" value="KAG9222860.1"/>
    <property type="molecule type" value="Genomic_DNA"/>
</dbReference>
<accession>A0ACB7IXH3</accession>
<evidence type="ECO:0000313" key="1">
    <source>
        <dbReference type="EMBL" id="KAG9222860.1"/>
    </source>
</evidence>
<dbReference type="Proteomes" id="UP000824881">
    <property type="component" value="Unassembled WGS sequence"/>
</dbReference>
<proteinExistence type="predicted"/>
<name>A0ACB7IXH3_PLECO</name>
<gene>
    <name evidence="1" type="ORF">CCMSSC00406_0000451</name>
</gene>
<evidence type="ECO:0000313" key="2">
    <source>
        <dbReference type="Proteomes" id="UP000824881"/>
    </source>
</evidence>
<sequence length="552" mass="61430">MANSDARIRKFQPDDLKLAQFAISKANLSKLAVANYTGGGASTHWLALSLWVGLSSAFIQYMGWWPADTVLSYLQPFPAFACMALPIIFYIDWHNRPYFEANAEEAIRGADLVDISEYYSRSPSSGFWLLEFGERFIGLLALDASLDSQNTAPAQKSSEKRKKGTSSVATIRHFFVDEPYRPTEIQEDLLKHAIMFAFEGDDKLERIEVVGSSMSTYAEKAYKKLGFRVVKEIKRIGVLRWKVELYSLDRTVKSQTSTLLFCLLYPPSDLVEGAREDVQVHDCLDCVPGYSTDAVDVRTTIIAAIEKAPAGALSIVIDSVDTLTSDFGSDAETIKFLRELASIVASRPSPSRLIIHTITPQPILVQSSFSPSLTHITVYPPVLLTHLATEYLTPPPPLSPEPKFWGVFLPFSERASETDRLVYGPEGRGSGSQEEMIVQILVRYGGKSTSRRRSVERFLEGWSMVHNIHVELSELSSLKKIYAAKKTSAPDPTQNVSFNLNLTPSQQQSRAQVPLPYAHESKPDPIQGAAIFYDPDSADDIDDDDPDEDLDI</sequence>
<protein>
    <submittedName>
        <fullName evidence="1">Uncharacterized protein</fullName>
    </submittedName>
</protein>
<comment type="caution">
    <text evidence="1">The sequence shown here is derived from an EMBL/GenBank/DDBJ whole genome shotgun (WGS) entry which is preliminary data.</text>
</comment>
<keyword evidence="2" id="KW-1185">Reference proteome</keyword>
<reference evidence="1 2" key="1">
    <citation type="journal article" date="2021" name="Appl. Environ. Microbiol.">
        <title>Genetic linkage and physical mapping for an oyster mushroom Pleurotus cornucopiae and QTL analysis for the trait cap color.</title>
        <authorList>
            <person name="Zhang Y."/>
            <person name="Gao W."/>
            <person name="Sonnenberg A."/>
            <person name="Chen Q."/>
            <person name="Zhang J."/>
            <person name="Huang C."/>
        </authorList>
    </citation>
    <scope>NUCLEOTIDE SEQUENCE [LARGE SCALE GENOMIC DNA]</scope>
    <source>
        <strain evidence="1">CCMSSC00406</strain>
    </source>
</reference>